<evidence type="ECO:0000313" key="1">
    <source>
        <dbReference type="EMBL" id="TFK04336.1"/>
    </source>
</evidence>
<protein>
    <submittedName>
        <fullName evidence="1">Putative E3 ubiquitin-protein ligase MID2</fullName>
    </submittedName>
</protein>
<keyword evidence="2" id="KW-1185">Reference proteome</keyword>
<gene>
    <name evidence="1" type="ORF">DR999_PMT13194</name>
</gene>
<dbReference type="EMBL" id="QXTE01000140">
    <property type="protein sequence ID" value="TFK04336.1"/>
    <property type="molecule type" value="Genomic_DNA"/>
</dbReference>
<dbReference type="AlphaFoldDB" id="A0A4D9E1Z9"/>
<name>A0A4D9E1Z9_9SAUR</name>
<accession>A0A4D9E1Z9</accession>
<proteinExistence type="predicted"/>
<reference evidence="1 2" key="2">
    <citation type="submission" date="2019-04" db="EMBL/GenBank/DDBJ databases">
        <title>The genome sequence of big-headed turtle.</title>
        <authorList>
            <person name="Gong S."/>
        </authorList>
    </citation>
    <scope>NUCLEOTIDE SEQUENCE [LARGE SCALE GENOMIC DNA]</scope>
    <source>
        <strain evidence="1">DO16091913</strain>
        <tissue evidence="1">Muscle</tissue>
    </source>
</reference>
<dbReference type="Proteomes" id="UP000297703">
    <property type="component" value="Unassembled WGS sequence"/>
</dbReference>
<organism evidence="1 2">
    <name type="scientific">Platysternon megacephalum</name>
    <name type="common">big-headed turtle</name>
    <dbReference type="NCBI Taxonomy" id="55544"/>
    <lineage>
        <taxon>Eukaryota</taxon>
        <taxon>Metazoa</taxon>
        <taxon>Chordata</taxon>
        <taxon>Craniata</taxon>
        <taxon>Vertebrata</taxon>
        <taxon>Euteleostomi</taxon>
        <taxon>Archelosauria</taxon>
        <taxon>Testudinata</taxon>
        <taxon>Testudines</taxon>
        <taxon>Cryptodira</taxon>
        <taxon>Durocryptodira</taxon>
        <taxon>Testudinoidea</taxon>
        <taxon>Platysternidae</taxon>
        <taxon>Platysternon</taxon>
    </lineage>
</organism>
<evidence type="ECO:0000313" key="2">
    <source>
        <dbReference type="Proteomes" id="UP000297703"/>
    </source>
</evidence>
<reference evidence="1 2" key="1">
    <citation type="submission" date="2019-04" db="EMBL/GenBank/DDBJ databases">
        <title>Draft genome of the big-headed turtle Platysternon megacephalum.</title>
        <authorList>
            <person name="Gong S."/>
        </authorList>
    </citation>
    <scope>NUCLEOTIDE SEQUENCE [LARGE SCALE GENOMIC DNA]</scope>
    <source>
        <strain evidence="1">DO16091913</strain>
        <tissue evidence="1">Muscle</tissue>
    </source>
</reference>
<comment type="caution">
    <text evidence="1">The sequence shown here is derived from an EMBL/GenBank/DDBJ whole genome shotgun (WGS) entry which is preliminary data.</text>
</comment>
<sequence>MPVLFAPESFFFFRLQTKLRGRYLEKIQEPGLPGQRAGEALRTSVPRCWCRFERFINKKPTAHKYTGRMLEYGSCIQLGTFPISSIHGLVSHKEQDSMAKGDGLAGPDRPYPQVRGSGWVGCTKQRGSANLHPAPGGSQQPGKARAALLWAFHPFQREAYAWALAGRRWGGETGILGTQGRATWTPKASVDKHCKTYRGQLGMETSSSGLAQCKLHPE</sequence>